<gene>
    <name evidence="2" type="ORF">EV646_11719</name>
</gene>
<accession>A0A4R2IA00</accession>
<name>A0A4R2IA00_9ACTN</name>
<reference evidence="2 3" key="1">
    <citation type="journal article" date="2015" name="Stand. Genomic Sci.">
        <title>Genomic Encyclopedia of Bacterial and Archaeal Type Strains, Phase III: the genomes of soil and plant-associated and newly described type strains.</title>
        <authorList>
            <person name="Whitman W.B."/>
            <person name="Woyke T."/>
            <person name="Klenk H.P."/>
            <person name="Zhou Y."/>
            <person name="Lilburn T.G."/>
            <person name="Beck B.J."/>
            <person name="De Vos P."/>
            <person name="Vandamme P."/>
            <person name="Eisen J.A."/>
            <person name="Garrity G."/>
            <person name="Hugenholtz P."/>
            <person name="Kyrpides N.C."/>
        </authorList>
    </citation>
    <scope>NUCLEOTIDE SEQUENCE [LARGE SCALE GENOMIC DNA]</scope>
    <source>
        <strain evidence="2 3">VKM Ac-2541</strain>
    </source>
</reference>
<sequence length="396" mass="43299">MSALEQLATDGVVRERADGLGEAFLPTETVQSHAAQLAVLPGGDLGCVWFGGTQEGVADISVWFSRLAPGGRWSTPVQLSNDNTRSEQNPLLFPAPTGELWLLYTAQHAGDQDTAVVRARVSSDNGVTWGPIRELLSSPDGGVFVRQPIVVLPSGRWLLPTFACVRIEGRKWAGDRDTSSVWFSDDQGASWREVPVPDSTGCVHMNIVPGERLTAYFRSRWADNIYRSTSTDGITWEPPQPTELPNNNSSIQAIALPGGLTAMVFNDSSRADAVARRVSLYDEIDDSGIVESSKPRVREVEDATERTAFWGAPRAPLSLAVSRDDGLTWPLRRVLADGDGYALSNNSRDGLNRELSYPSVVIDDRGDLHVAFTHHRRAIRYLRLPAANLQEQLNAG</sequence>
<dbReference type="PANTHER" id="PTHR43752">
    <property type="entry name" value="BNR/ASP-BOX REPEAT FAMILY PROTEIN"/>
    <property type="match status" value="1"/>
</dbReference>
<evidence type="ECO:0000313" key="2">
    <source>
        <dbReference type="EMBL" id="TCO40479.1"/>
    </source>
</evidence>
<evidence type="ECO:0000313" key="3">
    <source>
        <dbReference type="Proteomes" id="UP000295573"/>
    </source>
</evidence>
<dbReference type="InterPro" id="IPR036278">
    <property type="entry name" value="Sialidase_sf"/>
</dbReference>
<dbReference type="OrthoDB" id="41724at2"/>
<evidence type="ECO:0000259" key="1">
    <source>
        <dbReference type="Pfam" id="PF13088"/>
    </source>
</evidence>
<dbReference type="EMBL" id="SLWR01000017">
    <property type="protein sequence ID" value="TCO40479.1"/>
    <property type="molecule type" value="Genomic_DNA"/>
</dbReference>
<dbReference type="Gene3D" id="2.120.10.10">
    <property type="match status" value="1"/>
</dbReference>
<comment type="caution">
    <text evidence="2">The sequence shown here is derived from an EMBL/GenBank/DDBJ whole genome shotgun (WGS) entry which is preliminary data.</text>
</comment>
<dbReference type="AlphaFoldDB" id="A0A4R2IA00"/>
<keyword evidence="3" id="KW-1185">Reference proteome</keyword>
<feature type="domain" description="Sialidase" evidence="1">
    <location>
        <begin position="43"/>
        <end position="370"/>
    </location>
</feature>
<protein>
    <submittedName>
        <fullName evidence="2">Putative neuraminidase</fullName>
    </submittedName>
</protein>
<dbReference type="PANTHER" id="PTHR43752:SF2">
    <property type="entry name" value="BNR_ASP-BOX REPEAT FAMILY PROTEIN"/>
    <property type="match status" value="1"/>
</dbReference>
<dbReference type="InterPro" id="IPR011040">
    <property type="entry name" value="Sialidase"/>
</dbReference>
<dbReference type="RefSeq" id="WP_132156629.1">
    <property type="nucleotide sequence ID" value="NZ_SLWR01000017.1"/>
</dbReference>
<dbReference type="Pfam" id="PF13088">
    <property type="entry name" value="BNR_2"/>
    <property type="match status" value="1"/>
</dbReference>
<proteinExistence type="predicted"/>
<dbReference type="Proteomes" id="UP000295573">
    <property type="component" value="Unassembled WGS sequence"/>
</dbReference>
<dbReference type="CDD" id="cd15482">
    <property type="entry name" value="Sialidase_non-viral"/>
    <property type="match status" value="1"/>
</dbReference>
<dbReference type="SUPFAM" id="SSF50939">
    <property type="entry name" value="Sialidases"/>
    <property type="match status" value="1"/>
</dbReference>
<organism evidence="2 3">
    <name type="scientific">Kribbella antiqua</name>
    <dbReference type="NCBI Taxonomy" id="2512217"/>
    <lineage>
        <taxon>Bacteria</taxon>
        <taxon>Bacillati</taxon>
        <taxon>Actinomycetota</taxon>
        <taxon>Actinomycetes</taxon>
        <taxon>Propionibacteriales</taxon>
        <taxon>Kribbellaceae</taxon>
        <taxon>Kribbella</taxon>
    </lineage>
</organism>